<evidence type="ECO:0000259" key="2">
    <source>
        <dbReference type="Pfam" id="PF00763"/>
    </source>
</evidence>
<accession>A0A0F7SYS6</accession>
<dbReference type="Pfam" id="PF00763">
    <property type="entry name" value="THF_DHG_CYH"/>
    <property type="match status" value="1"/>
</dbReference>
<evidence type="ECO:0000256" key="1">
    <source>
        <dbReference type="SAM" id="MobiDB-lite"/>
    </source>
</evidence>
<dbReference type="EMBL" id="LN483332">
    <property type="protein sequence ID" value="CED85458.1"/>
    <property type="molecule type" value="Genomic_DNA"/>
</dbReference>
<dbReference type="PANTHER" id="PTHR48099">
    <property type="entry name" value="C-1-TETRAHYDROFOLATE SYNTHASE, CYTOPLASMIC-RELATED"/>
    <property type="match status" value="1"/>
</dbReference>
<dbReference type="InterPro" id="IPR000672">
    <property type="entry name" value="THF_DH/CycHdrlase"/>
</dbReference>
<dbReference type="GO" id="GO:0004487">
    <property type="term" value="F:methylenetetrahydrofolate dehydrogenase (NAD+) activity"/>
    <property type="evidence" value="ECO:0007669"/>
    <property type="project" value="TreeGrafter"/>
</dbReference>
<dbReference type="SUPFAM" id="SSF53223">
    <property type="entry name" value="Aminoacid dehydrogenase-like, N-terminal domain"/>
    <property type="match status" value="1"/>
</dbReference>
<evidence type="ECO:0000313" key="3">
    <source>
        <dbReference type="EMBL" id="CED85458.1"/>
    </source>
</evidence>
<dbReference type="GO" id="GO:0004488">
    <property type="term" value="F:methylenetetrahydrofolate dehydrogenase (NADP+) activity"/>
    <property type="evidence" value="ECO:0007669"/>
    <property type="project" value="InterPro"/>
</dbReference>
<proteinExistence type="predicted"/>
<sequence length="371" mass="39796">MEGQGITLTAVKMYPPFKKELTSAIEQIKANGGQLKLVGILGTAKEDAKTYAEFTKRSCEALGITFELRLVGQAIDSSVVAGEGVEEAIVSANNDDDVGGLMVYYPIFGGTQDQYLQQVVSPLKDVEGLNHQFVFNLYHNIRYISPLTFKPTKKFLASPATSNSLDTPPAGLLKSILPCTPLAIVKTLEYTNIYNPLLPYGDRARGRTITVINRSEVVGRPLAALLANDGARVLSADINGILEFSKRPSTSTTPSTATEPGSSPFKYKPSHVTTPTDLTLQAALAMSDVVISAVPGGKFKVQTGWLKDGVVCVDIAGEKNFDTDVLNKASIYIPAVGKLTIAMLQRNLIRLRGYQEINAKALEAAAAAGLM</sequence>
<feature type="region of interest" description="Disordered" evidence="1">
    <location>
        <begin position="245"/>
        <end position="269"/>
    </location>
</feature>
<organism evidence="3">
    <name type="scientific">Phaffia rhodozyma</name>
    <name type="common">Yeast</name>
    <name type="synonym">Xanthophyllomyces dendrorhous</name>
    <dbReference type="NCBI Taxonomy" id="264483"/>
    <lineage>
        <taxon>Eukaryota</taxon>
        <taxon>Fungi</taxon>
        <taxon>Dikarya</taxon>
        <taxon>Basidiomycota</taxon>
        <taxon>Agaricomycotina</taxon>
        <taxon>Tremellomycetes</taxon>
        <taxon>Cystofilobasidiales</taxon>
        <taxon>Mrakiaceae</taxon>
        <taxon>Phaffia</taxon>
    </lineage>
</organism>
<dbReference type="InterPro" id="IPR020630">
    <property type="entry name" value="THF_DH/CycHdrlase_cat_dom"/>
</dbReference>
<dbReference type="SUPFAM" id="SSF51735">
    <property type="entry name" value="NAD(P)-binding Rossmann-fold domains"/>
    <property type="match status" value="1"/>
</dbReference>
<dbReference type="PANTHER" id="PTHR48099:SF3">
    <property type="entry name" value="METHYLENETETRAHYDROFOLATE DEHYDROGENASE [NAD(+)]"/>
    <property type="match status" value="1"/>
</dbReference>
<dbReference type="PRINTS" id="PR00085">
    <property type="entry name" value="THFDHDRGNASE"/>
</dbReference>
<dbReference type="InterPro" id="IPR036291">
    <property type="entry name" value="NAD(P)-bd_dom_sf"/>
</dbReference>
<feature type="domain" description="Tetrahydrofolate dehydrogenase/cyclohydrolase catalytic" evidence="2">
    <location>
        <begin position="16"/>
        <end position="127"/>
    </location>
</feature>
<dbReference type="InterPro" id="IPR046346">
    <property type="entry name" value="Aminoacid_DH-like_N_sf"/>
</dbReference>
<dbReference type="GO" id="GO:0009113">
    <property type="term" value="P:purine nucleobase biosynthetic process"/>
    <property type="evidence" value="ECO:0007669"/>
    <property type="project" value="TreeGrafter"/>
</dbReference>
<name>A0A0F7SYS6_PHARH</name>
<dbReference type="Gene3D" id="3.40.50.10860">
    <property type="entry name" value="Leucine Dehydrogenase, chain A, domain 1"/>
    <property type="match status" value="1"/>
</dbReference>
<reference evidence="3" key="1">
    <citation type="submission" date="2014-08" db="EMBL/GenBank/DDBJ databases">
        <authorList>
            <person name="Sharma Rahul"/>
            <person name="Thines Marco"/>
        </authorList>
    </citation>
    <scope>NUCLEOTIDE SEQUENCE</scope>
</reference>
<dbReference type="GO" id="GO:0005829">
    <property type="term" value="C:cytosol"/>
    <property type="evidence" value="ECO:0007669"/>
    <property type="project" value="TreeGrafter"/>
</dbReference>
<dbReference type="Gene3D" id="3.40.50.720">
    <property type="entry name" value="NAD(P)-binding Rossmann-like Domain"/>
    <property type="match status" value="1"/>
</dbReference>
<dbReference type="AlphaFoldDB" id="A0A0F7SYS6"/>
<feature type="compositionally biased region" description="Low complexity" evidence="1">
    <location>
        <begin position="248"/>
        <end position="264"/>
    </location>
</feature>
<protein>
    <submittedName>
        <fullName evidence="3">Methylenetetrahydrofolate dehydrogenase (Nad )</fullName>
    </submittedName>
</protein>
<dbReference type="GO" id="GO:0006730">
    <property type="term" value="P:one-carbon metabolic process"/>
    <property type="evidence" value="ECO:0007669"/>
    <property type="project" value="UniProtKB-KW"/>
</dbReference>